<keyword evidence="2" id="KW-0508">mRNA splicing</keyword>
<keyword evidence="5" id="KW-0863">Zinc-finger</keyword>
<dbReference type="CDD" id="cd12393">
    <property type="entry name" value="RRM_ZCRB1"/>
    <property type="match status" value="1"/>
</dbReference>
<dbReference type="InterPro" id="IPR034219">
    <property type="entry name" value="ZCRB1_RRM"/>
</dbReference>
<dbReference type="PROSITE" id="PS50102">
    <property type="entry name" value="RRM"/>
    <property type="match status" value="1"/>
</dbReference>
<protein>
    <recommendedName>
        <fullName evidence="1">Zinc finger CCHC-type and RNA-binding motif-containing protein 1</fullName>
    </recommendedName>
    <alternativeName>
        <fullName evidence="4">U11/U12 small nuclear ribonucleoprotein 31 kDa protein</fullName>
    </alternativeName>
</protein>
<dbReference type="FunFam" id="3.30.70.330:FF:000233">
    <property type="entry name" value="Zinc finger CCHC-type and RNA-binding motif-containing protein 1"/>
    <property type="match status" value="1"/>
</dbReference>
<dbReference type="Pfam" id="PF00098">
    <property type="entry name" value="zf-CCHC"/>
    <property type="match status" value="1"/>
</dbReference>
<dbReference type="GO" id="GO:0005681">
    <property type="term" value="C:spliceosomal complex"/>
    <property type="evidence" value="ECO:0007669"/>
    <property type="project" value="UniProtKB-KW"/>
</dbReference>
<evidence type="ECO:0000256" key="7">
    <source>
        <dbReference type="SAM" id="MobiDB-lite"/>
    </source>
</evidence>
<dbReference type="Gene3D" id="4.10.60.10">
    <property type="entry name" value="Zinc finger, CCHC-type"/>
    <property type="match status" value="1"/>
</dbReference>
<dbReference type="Gene3D" id="3.30.70.330">
    <property type="match status" value="1"/>
</dbReference>
<keyword evidence="2" id="KW-0747">Spliceosome</keyword>
<dbReference type="InterPro" id="IPR036875">
    <property type="entry name" value="Znf_CCHC_sf"/>
</dbReference>
<gene>
    <name evidence="11" type="ORF">DGAL_LOCUS15913</name>
</gene>
<keyword evidence="3 6" id="KW-0694">RNA-binding</keyword>
<evidence type="ECO:0000313" key="12">
    <source>
        <dbReference type="Proteomes" id="UP000789390"/>
    </source>
</evidence>
<keyword evidence="8" id="KW-0472">Membrane</keyword>
<dbReference type="InterPro" id="IPR001878">
    <property type="entry name" value="Znf_CCHC"/>
</dbReference>
<name>A0A8J2S7M1_9CRUS</name>
<feature type="domain" description="RRM" evidence="9">
    <location>
        <begin position="379"/>
        <end position="457"/>
    </location>
</feature>
<dbReference type="Proteomes" id="UP000789390">
    <property type="component" value="Unassembled WGS sequence"/>
</dbReference>
<dbReference type="InterPro" id="IPR012677">
    <property type="entry name" value="Nucleotide-bd_a/b_plait_sf"/>
</dbReference>
<keyword evidence="8" id="KW-1133">Transmembrane helix</keyword>
<organism evidence="11 12">
    <name type="scientific">Daphnia galeata</name>
    <dbReference type="NCBI Taxonomy" id="27404"/>
    <lineage>
        <taxon>Eukaryota</taxon>
        <taxon>Metazoa</taxon>
        <taxon>Ecdysozoa</taxon>
        <taxon>Arthropoda</taxon>
        <taxon>Crustacea</taxon>
        <taxon>Branchiopoda</taxon>
        <taxon>Diplostraca</taxon>
        <taxon>Cladocera</taxon>
        <taxon>Anomopoda</taxon>
        <taxon>Daphniidae</taxon>
        <taxon>Daphnia</taxon>
    </lineage>
</organism>
<dbReference type="OrthoDB" id="110174at2759"/>
<evidence type="ECO:0000256" key="4">
    <source>
        <dbReference type="ARBA" id="ARBA00032031"/>
    </source>
</evidence>
<evidence type="ECO:0000256" key="2">
    <source>
        <dbReference type="ARBA" id="ARBA00022728"/>
    </source>
</evidence>
<dbReference type="EMBL" id="CAKKLH010000324">
    <property type="protein sequence ID" value="CAH0112201.1"/>
    <property type="molecule type" value="Genomic_DNA"/>
</dbReference>
<keyword evidence="8" id="KW-0812">Transmembrane</keyword>
<keyword evidence="5" id="KW-0862">Zinc</keyword>
<dbReference type="GO" id="GO:0008270">
    <property type="term" value="F:zinc ion binding"/>
    <property type="evidence" value="ECO:0007669"/>
    <property type="project" value="UniProtKB-KW"/>
</dbReference>
<evidence type="ECO:0000259" key="10">
    <source>
        <dbReference type="PROSITE" id="PS50158"/>
    </source>
</evidence>
<dbReference type="GO" id="GO:0016020">
    <property type="term" value="C:membrane"/>
    <property type="evidence" value="ECO:0007669"/>
    <property type="project" value="TreeGrafter"/>
</dbReference>
<sequence length="567" mass="64254">MSKIAAFFASDKGQKTTGVLTILATASAGLVPYLPNTLLLDKYKELIQLFRDGFSVPVPADLIAKIDQVKLDLKLDKDVAERIPSESSFTVFGFDILHIGSSTFRTGALIGVPVNYAYKSSISPADKKNIVVGQKTVHWSSAEGIALESSLLLSDSAQKYAIAREMCKADSHHVSIQTFLNLSACFAYYYMSYSFNRKANLFLRPVQIRVTLYALLGGLAFTTWMFINDFTKYRLEENADERAAGISEEYAKGALEFYSKTLQRNLALRSLLGDEGVKLYTSLGNDRETFRTKHVPFVTLRDRAARRFESFKKSEEPQRFPVGQRGYFSYNLSISRFRTTKVNLADTTFDFHRIRLLHSYPSSKNNKGLYMEASQTRDCTVYVSNFPFSLTNNDLHQIFGQYGTVIKVTIVKHRLTRKSKGVAFIVYKTREEASSCIQQTNQKEMFGRILKSSIAKDNGRTEEFATQKRTYEDKSRCFECGEEGHLSYQCPSNALGSREPPKKTAKGQGKHQKEETEEEDDSLGAAIRYEQKQRSMQEQSVSLSVTSVRRKKFKQSSYFSDEEELSD</sequence>
<feature type="compositionally biased region" description="Polar residues" evidence="7">
    <location>
        <begin position="536"/>
        <end position="547"/>
    </location>
</feature>
<dbReference type="SUPFAM" id="SSF54928">
    <property type="entry name" value="RNA-binding domain, RBD"/>
    <property type="match status" value="1"/>
</dbReference>
<evidence type="ECO:0000259" key="9">
    <source>
        <dbReference type="PROSITE" id="PS50102"/>
    </source>
</evidence>
<dbReference type="SMART" id="SM00343">
    <property type="entry name" value="ZnF_C2HC"/>
    <property type="match status" value="1"/>
</dbReference>
<dbReference type="GO" id="GO:0003723">
    <property type="term" value="F:RNA binding"/>
    <property type="evidence" value="ECO:0007669"/>
    <property type="project" value="UniProtKB-UniRule"/>
</dbReference>
<evidence type="ECO:0000256" key="8">
    <source>
        <dbReference type="SAM" id="Phobius"/>
    </source>
</evidence>
<evidence type="ECO:0000313" key="11">
    <source>
        <dbReference type="EMBL" id="CAH0112201.1"/>
    </source>
</evidence>
<comment type="caution">
    <text evidence="11">The sequence shown here is derived from an EMBL/GenBank/DDBJ whole genome shotgun (WGS) entry which is preliminary data.</text>
</comment>
<evidence type="ECO:0000256" key="6">
    <source>
        <dbReference type="PROSITE-ProRule" id="PRU00176"/>
    </source>
</evidence>
<dbReference type="InterPro" id="IPR035979">
    <property type="entry name" value="RBD_domain_sf"/>
</dbReference>
<proteinExistence type="predicted"/>
<feature type="region of interest" description="Disordered" evidence="7">
    <location>
        <begin position="489"/>
        <end position="567"/>
    </location>
</feature>
<dbReference type="InterPro" id="IPR026620">
    <property type="entry name" value="TMEM177"/>
</dbReference>
<keyword evidence="2" id="KW-0507">mRNA processing</keyword>
<dbReference type="SUPFAM" id="SSF57756">
    <property type="entry name" value="Retrovirus zinc finger-like domains"/>
    <property type="match status" value="1"/>
</dbReference>
<dbReference type="PROSITE" id="PS50158">
    <property type="entry name" value="ZF_CCHC"/>
    <property type="match status" value="1"/>
</dbReference>
<keyword evidence="5" id="KW-0479">Metal-binding</keyword>
<feature type="transmembrane region" description="Helical" evidence="8">
    <location>
        <begin position="210"/>
        <end position="227"/>
    </location>
</feature>
<dbReference type="PANTHER" id="PTHR21824">
    <property type="entry name" value="TRANSMEMBRANE PROTEIN 177"/>
    <property type="match status" value="1"/>
</dbReference>
<reference evidence="11" key="1">
    <citation type="submission" date="2021-11" db="EMBL/GenBank/DDBJ databases">
        <authorList>
            <person name="Schell T."/>
        </authorList>
    </citation>
    <scope>NUCLEOTIDE SEQUENCE</scope>
    <source>
        <strain evidence="11">M5</strain>
    </source>
</reference>
<dbReference type="Pfam" id="PF00076">
    <property type="entry name" value="RRM_1"/>
    <property type="match status" value="1"/>
</dbReference>
<dbReference type="InterPro" id="IPR000504">
    <property type="entry name" value="RRM_dom"/>
</dbReference>
<evidence type="ECO:0000256" key="3">
    <source>
        <dbReference type="ARBA" id="ARBA00022884"/>
    </source>
</evidence>
<dbReference type="AlphaFoldDB" id="A0A8J2S7M1"/>
<dbReference type="SMART" id="SM00360">
    <property type="entry name" value="RRM"/>
    <property type="match status" value="1"/>
</dbReference>
<feature type="transmembrane region" description="Helical" evidence="8">
    <location>
        <begin position="174"/>
        <end position="190"/>
    </location>
</feature>
<accession>A0A8J2S7M1</accession>
<dbReference type="PANTHER" id="PTHR21824:SF4">
    <property type="entry name" value="TRANSMEMBRANE PROTEIN 177"/>
    <property type="match status" value="1"/>
</dbReference>
<evidence type="ECO:0000256" key="1">
    <source>
        <dbReference type="ARBA" id="ARBA00015428"/>
    </source>
</evidence>
<keyword evidence="12" id="KW-1185">Reference proteome</keyword>
<feature type="domain" description="CCHC-type" evidence="10">
    <location>
        <begin position="476"/>
        <end position="492"/>
    </location>
</feature>
<evidence type="ECO:0000256" key="5">
    <source>
        <dbReference type="PROSITE-ProRule" id="PRU00047"/>
    </source>
</evidence>